<organism evidence="3 4">
    <name type="scientific">Corallincola platygyrae</name>
    <dbReference type="NCBI Taxonomy" id="1193278"/>
    <lineage>
        <taxon>Bacteria</taxon>
        <taxon>Pseudomonadati</taxon>
        <taxon>Pseudomonadota</taxon>
        <taxon>Gammaproteobacteria</taxon>
        <taxon>Alteromonadales</taxon>
        <taxon>Psychromonadaceae</taxon>
        <taxon>Corallincola</taxon>
    </lineage>
</organism>
<dbReference type="Proteomes" id="UP001597380">
    <property type="component" value="Unassembled WGS sequence"/>
</dbReference>
<keyword evidence="4" id="KW-1185">Reference proteome</keyword>
<feature type="transmembrane region" description="Helical" evidence="1">
    <location>
        <begin position="7"/>
        <end position="27"/>
    </location>
</feature>
<dbReference type="PANTHER" id="PTHR15032:SF4">
    <property type="entry name" value="N-ACYL-PHOSPHATIDYLETHANOLAMINE-HYDROLYZING PHOSPHOLIPASE D"/>
    <property type="match status" value="1"/>
</dbReference>
<dbReference type="Pfam" id="PF12706">
    <property type="entry name" value="Lactamase_B_2"/>
    <property type="match status" value="1"/>
</dbReference>
<proteinExistence type="predicted"/>
<keyword evidence="1" id="KW-0812">Transmembrane</keyword>
<sequence length="408" mass="45951">MNQWINIWTVLGGIMVVLGLVLLFTNLNQPTPSSAAMMRQHLKQLSPQWQEGKFRNSLPQEMGGLFEMLKKQLTNKAQHKSPDAPLPVQKRNAEEFHQPPSEGLRLTWFGHSSVLIEIDDYRVLTDPVWGERASPFSFAGPKRFHQPPMPLAELPPLDAVVISHDHYDHLDEQTIRQLKDRVPLFLVPLGIGDYLEQWGVSPERIVERDWWGEYQIGSLTLTATPARHFSGREISLSGFEQNQTLWCGWSIKGPVHSVYYSGDTAMFPGFKDIGDRLGPFDVTMIETGAYNALWADVHIGPEQAIEAHRMVRGNKLLPVHWGTFDLAMHNWTEPVERVRVAAAKHGVGLLLPRPGDSVTLGQPQTAAWWPELPWETTEQAPIVSSHLSPALAMETGELGERVEAELSR</sequence>
<keyword evidence="1" id="KW-0472">Membrane</keyword>
<dbReference type="SUPFAM" id="SSF56281">
    <property type="entry name" value="Metallo-hydrolase/oxidoreductase"/>
    <property type="match status" value="1"/>
</dbReference>
<dbReference type="EMBL" id="JBHUHT010000016">
    <property type="protein sequence ID" value="MFD2097211.1"/>
    <property type="molecule type" value="Genomic_DNA"/>
</dbReference>
<dbReference type="InterPro" id="IPR001279">
    <property type="entry name" value="Metallo-B-lactamas"/>
</dbReference>
<keyword evidence="1" id="KW-1133">Transmembrane helix</keyword>
<evidence type="ECO:0000313" key="4">
    <source>
        <dbReference type="Proteomes" id="UP001597380"/>
    </source>
</evidence>
<dbReference type="PANTHER" id="PTHR15032">
    <property type="entry name" value="N-ACYL-PHOSPHATIDYLETHANOLAMINE-HYDROLYZING PHOSPHOLIPASE D"/>
    <property type="match status" value="1"/>
</dbReference>
<evidence type="ECO:0000313" key="3">
    <source>
        <dbReference type="EMBL" id="MFD2097211.1"/>
    </source>
</evidence>
<accession>A0ABW4XRS5</accession>
<dbReference type="InterPro" id="IPR036866">
    <property type="entry name" value="RibonucZ/Hydroxyglut_hydro"/>
</dbReference>
<protein>
    <submittedName>
        <fullName evidence="3">MBL fold metallo-hydrolase</fullName>
    </submittedName>
</protein>
<reference evidence="4" key="1">
    <citation type="journal article" date="2019" name="Int. J. Syst. Evol. Microbiol.">
        <title>The Global Catalogue of Microorganisms (GCM) 10K type strain sequencing project: providing services to taxonomists for standard genome sequencing and annotation.</title>
        <authorList>
            <consortium name="The Broad Institute Genomics Platform"/>
            <consortium name="The Broad Institute Genome Sequencing Center for Infectious Disease"/>
            <person name="Wu L."/>
            <person name="Ma J."/>
        </authorList>
    </citation>
    <scope>NUCLEOTIDE SEQUENCE [LARGE SCALE GENOMIC DNA]</scope>
    <source>
        <strain evidence="4">CGMCC 1.10992</strain>
    </source>
</reference>
<dbReference type="RefSeq" id="WP_345339865.1">
    <property type="nucleotide sequence ID" value="NZ_BAABLI010000012.1"/>
</dbReference>
<feature type="domain" description="Metallo-beta-lactamase" evidence="2">
    <location>
        <begin position="121"/>
        <end position="321"/>
    </location>
</feature>
<evidence type="ECO:0000256" key="1">
    <source>
        <dbReference type="SAM" id="Phobius"/>
    </source>
</evidence>
<evidence type="ECO:0000259" key="2">
    <source>
        <dbReference type="Pfam" id="PF12706"/>
    </source>
</evidence>
<gene>
    <name evidence="3" type="ORF">ACFSJ3_14540</name>
</gene>
<dbReference type="Gene3D" id="3.60.15.10">
    <property type="entry name" value="Ribonuclease Z/Hydroxyacylglutathione hydrolase-like"/>
    <property type="match status" value="1"/>
</dbReference>
<comment type="caution">
    <text evidence="3">The sequence shown here is derived from an EMBL/GenBank/DDBJ whole genome shotgun (WGS) entry which is preliminary data.</text>
</comment>
<name>A0ABW4XRS5_9GAMM</name>